<gene>
    <name evidence="4" type="primary">RvY_06658-1</name>
    <name evidence="4" type="synonym">RvY_06658.1</name>
    <name evidence="4" type="ORF">RvY_06658</name>
</gene>
<dbReference type="InterPro" id="IPR034904">
    <property type="entry name" value="FSCA_dom_sf"/>
</dbReference>
<evidence type="ECO:0000256" key="2">
    <source>
        <dbReference type="ARBA" id="ARBA00022829"/>
    </source>
</evidence>
<keyword evidence="5" id="KW-1185">Reference proteome</keyword>
<reference evidence="4 5" key="1">
    <citation type="journal article" date="2016" name="Nat. Commun.">
        <title>Extremotolerant tardigrade genome and improved radiotolerance of human cultured cells by tardigrade-unique protein.</title>
        <authorList>
            <person name="Hashimoto T."/>
            <person name="Horikawa D.D."/>
            <person name="Saito Y."/>
            <person name="Kuwahara H."/>
            <person name="Kozuka-Hata H."/>
            <person name="Shin-I T."/>
            <person name="Minakuchi Y."/>
            <person name="Ohishi K."/>
            <person name="Motoyama A."/>
            <person name="Aizu T."/>
            <person name="Enomoto A."/>
            <person name="Kondo K."/>
            <person name="Tanaka S."/>
            <person name="Hara Y."/>
            <person name="Koshikawa S."/>
            <person name="Sagara H."/>
            <person name="Miura T."/>
            <person name="Yokobori S."/>
            <person name="Miyagawa K."/>
            <person name="Suzuki Y."/>
            <person name="Kubo T."/>
            <person name="Oyama M."/>
            <person name="Kohara Y."/>
            <person name="Fujiyama A."/>
            <person name="Arakawa K."/>
            <person name="Katayama T."/>
            <person name="Toyoda A."/>
            <person name="Kunieda T."/>
        </authorList>
    </citation>
    <scope>NUCLEOTIDE SEQUENCE [LARGE SCALE GENOMIC DNA]</scope>
    <source>
        <strain evidence="4 5">YOKOZUNA-1</strain>
    </source>
</reference>
<evidence type="ECO:0000256" key="1">
    <source>
        <dbReference type="ARBA" id="ARBA00010381"/>
    </source>
</evidence>
<dbReference type="InterPro" id="IPR002744">
    <property type="entry name" value="MIP18-like"/>
</dbReference>
<evidence type="ECO:0000313" key="5">
    <source>
        <dbReference type="Proteomes" id="UP000186922"/>
    </source>
</evidence>
<dbReference type="PANTHER" id="PTHR12377">
    <property type="entry name" value="CYTOSOLIC IRON-SULFUR ASSEMBLY COMPONENT 2B-RELATED"/>
    <property type="match status" value="1"/>
</dbReference>
<protein>
    <recommendedName>
        <fullName evidence="3">MIP18 family-like domain-containing protein</fullName>
    </recommendedName>
</protein>
<dbReference type="Gene3D" id="3.30.300.130">
    <property type="entry name" value="Fe-S cluster assembly (FSCA)"/>
    <property type="match status" value="1"/>
</dbReference>
<comment type="caution">
    <text evidence="4">The sequence shown here is derived from an EMBL/GenBank/DDBJ whole genome shotgun (WGS) entry which is preliminary data.</text>
</comment>
<evidence type="ECO:0000313" key="4">
    <source>
        <dbReference type="EMBL" id="GAU94963.1"/>
    </source>
</evidence>
<feature type="domain" description="MIP18 family-like" evidence="3">
    <location>
        <begin position="17"/>
        <end position="98"/>
    </location>
</feature>
<dbReference type="Proteomes" id="UP000186922">
    <property type="component" value="Unassembled WGS sequence"/>
</dbReference>
<dbReference type="Pfam" id="PF01883">
    <property type="entry name" value="FeS_assembly_P"/>
    <property type="match status" value="1"/>
</dbReference>
<keyword evidence="2" id="KW-0159">Chromosome partition</keyword>
<dbReference type="SUPFAM" id="SSF117916">
    <property type="entry name" value="Fe-S cluster assembly (FSCA) domain-like"/>
    <property type="match status" value="1"/>
</dbReference>
<sequence>METGIIPTGSGLSDIQDDIYELIRSIKDPEHPQSLEDLKVVYEGCVHASLYPDTLPTDIPDSEKRYCVHVEFTPTVPHCSLATLIGLCIRVKLEQNYPGEIFFLISCFRLLVFLQLAGQLKLHIRIKDGTHDSVKEISKQLNDKERVAAAMENPRMKEMVDECLSYSC</sequence>
<dbReference type="OrthoDB" id="2746at2759"/>
<proteinExistence type="inferred from homology"/>
<dbReference type="EMBL" id="BDGG01000003">
    <property type="protein sequence ID" value="GAU94963.1"/>
    <property type="molecule type" value="Genomic_DNA"/>
</dbReference>
<dbReference type="InterPro" id="IPR039796">
    <property type="entry name" value="MIP18"/>
</dbReference>
<dbReference type="GO" id="GO:0051604">
    <property type="term" value="P:protein maturation"/>
    <property type="evidence" value="ECO:0007669"/>
    <property type="project" value="InterPro"/>
</dbReference>
<dbReference type="Gene3D" id="6.10.250.1280">
    <property type="match status" value="1"/>
</dbReference>
<dbReference type="PANTHER" id="PTHR12377:SF2">
    <property type="entry name" value="CYTOSOLIC IRON-SULFUR ASSEMBLY COMPONENT 2A"/>
    <property type="match status" value="1"/>
</dbReference>
<comment type="similarity">
    <text evidence="1">Belongs to the MIP18 family.</text>
</comment>
<dbReference type="GO" id="GO:0007059">
    <property type="term" value="P:chromosome segregation"/>
    <property type="evidence" value="ECO:0007669"/>
    <property type="project" value="UniProtKB-KW"/>
</dbReference>
<dbReference type="AlphaFoldDB" id="A0A1D1V812"/>
<evidence type="ECO:0000259" key="3">
    <source>
        <dbReference type="Pfam" id="PF01883"/>
    </source>
</evidence>
<organism evidence="4 5">
    <name type="scientific">Ramazzottius varieornatus</name>
    <name type="common">Water bear</name>
    <name type="synonym">Tardigrade</name>
    <dbReference type="NCBI Taxonomy" id="947166"/>
    <lineage>
        <taxon>Eukaryota</taxon>
        <taxon>Metazoa</taxon>
        <taxon>Ecdysozoa</taxon>
        <taxon>Tardigrada</taxon>
        <taxon>Eutardigrada</taxon>
        <taxon>Parachela</taxon>
        <taxon>Hypsibioidea</taxon>
        <taxon>Ramazzottiidae</taxon>
        <taxon>Ramazzottius</taxon>
    </lineage>
</organism>
<accession>A0A1D1V812</accession>
<name>A0A1D1V812_RAMVA</name>
<dbReference type="STRING" id="947166.A0A1D1V812"/>